<gene>
    <name evidence="3" type="ORF">FHX39_003212</name>
</gene>
<sequence length="192" mass="20966">MTVQPGGRSPAPPHLAPLQDLLNTVNLESGEDELAPASFAAWAGARGVDDADEADRVRLQVFREALRDWVGTHDEQVPAGVAAGIAAARLRVAVDGGRLRTTSRTAFGRLVAELVEGVRTAQRDDGWSRLKICDRGSCRWAFYDHSRNNSSRWCASSICGAREKSRRAYRRRSHPDAGGAPVEHERSARVDP</sequence>
<dbReference type="InterPro" id="IPR023286">
    <property type="entry name" value="ABATE_dom_sf"/>
</dbReference>
<feature type="domain" description="Zinc finger CGNR" evidence="2">
    <location>
        <begin position="129"/>
        <end position="172"/>
    </location>
</feature>
<organism evidence="3 4">
    <name type="scientific">Microlunatus antarcticus</name>
    <dbReference type="NCBI Taxonomy" id="53388"/>
    <lineage>
        <taxon>Bacteria</taxon>
        <taxon>Bacillati</taxon>
        <taxon>Actinomycetota</taxon>
        <taxon>Actinomycetes</taxon>
        <taxon>Propionibacteriales</taxon>
        <taxon>Propionibacteriaceae</taxon>
        <taxon>Microlunatus</taxon>
    </lineage>
</organism>
<feature type="compositionally biased region" description="Basic residues" evidence="1">
    <location>
        <begin position="164"/>
        <end position="173"/>
    </location>
</feature>
<evidence type="ECO:0000313" key="3">
    <source>
        <dbReference type="EMBL" id="MBB3328268.1"/>
    </source>
</evidence>
<keyword evidence="4" id="KW-1185">Reference proteome</keyword>
<evidence type="ECO:0000259" key="2">
    <source>
        <dbReference type="Pfam" id="PF11706"/>
    </source>
</evidence>
<proteinExistence type="predicted"/>
<reference evidence="3 4" key="1">
    <citation type="submission" date="2020-08" db="EMBL/GenBank/DDBJ databases">
        <title>Sequencing the genomes of 1000 actinobacteria strains.</title>
        <authorList>
            <person name="Klenk H.-P."/>
        </authorList>
    </citation>
    <scope>NUCLEOTIDE SEQUENCE [LARGE SCALE GENOMIC DNA]</scope>
    <source>
        <strain evidence="3 4">DSM 11053</strain>
    </source>
</reference>
<evidence type="ECO:0000256" key="1">
    <source>
        <dbReference type="SAM" id="MobiDB-lite"/>
    </source>
</evidence>
<feature type="compositionally biased region" description="Basic and acidic residues" evidence="1">
    <location>
        <begin position="182"/>
        <end position="192"/>
    </location>
</feature>
<dbReference type="Proteomes" id="UP000565572">
    <property type="component" value="Unassembled WGS sequence"/>
</dbReference>
<accession>A0A7W5P872</accession>
<name>A0A7W5P872_9ACTN</name>
<dbReference type="InterPro" id="IPR010852">
    <property type="entry name" value="ABATE"/>
</dbReference>
<comment type="caution">
    <text evidence="3">The sequence shown here is derived from an EMBL/GenBank/DDBJ whole genome shotgun (WGS) entry which is preliminary data.</text>
</comment>
<protein>
    <recommendedName>
        <fullName evidence="2">Zinc finger CGNR domain-containing protein</fullName>
    </recommendedName>
</protein>
<feature type="region of interest" description="Disordered" evidence="1">
    <location>
        <begin position="162"/>
        <end position="192"/>
    </location>
</feature>
<dbReference type="RefSeq" id="WP_183340044.1">
    <property type="nucleotide sequence ID" value="NZ_JACHZG010000001.1"/>
</dbReference>
<dbReference type="Gene3D" id="1.10.3300.10">
    <property type="entry name" value="Jann2411-like domain"/>
    <property type="match status" value="1"/>
</dbReference>
<dbReference type="InterPro" id="IPR021005">
    <property type="entry name" value="Znf_CGNR"/>
</dbReference>
<evidence type="ECO:0000313" key="4">
    <source>
        <dbReference type="Proteomes" id="UP000565572"/>
    </source>
</evidence>
<dbReference type="PANTHER" id="PTHR35525">
    <property type="entry name" value="BLL6575 PROTEIN"/>
    <property type="match status" value="1"/>
</dbReference>
<dbReference type="EMBL" id="JACHZG010000001">
    <property type="protein sequence ID" value="MBB3328268.1"/>
    <property type="molecule type" value="Genomic_DNA"/>
</dbReference>
<dbReference type="SUPFAM" id="SSF160904">
    <property type="entry name" value="Jann2411-like"/>
    <property type="match status" value="1"/>
</dbReference>
<dbReference type="PANTHER" id="PTHR35525:SF3">
    <property type="entry name" value="BLL6575 PROTEIN"/>
    <property type="match status" value="1"/>
</dbReference>
<dbReference type="AlphaFoldDB" id="A0A7W5P872"/>
<dbReference type="Pfam" id="PF11706">
    <property type="entry name" value="zf-CGNR"/>
    <property type="match status" value="1"/>
</dbReference>